<evidence type="ECO:0000313" key="2">
    <source>
        <dbReference type="Proteomes" id="UP001292094"/>
    </source>
</evidence>
<protein>
    <submittedName>
        <fullName evidence="1">Uncharacterized protein</fullName>
    </submittedName>
</protein>
<sequence>MTPVQQHQSKHHATMTGTAYPIRASWDGEGTAIHNFISVLGRFFQVAEVPSRRPATNSALSAVCGGGCVGPRLCTHVFLHLTLSGLGSFFPRVLFE</sequence>
<organism evidence="1 2">
    <name type="scientific">Petrolisthes manimaculis</name>
    <dbReference type="NCBI Taxonomy" id="1843537"/>
    <lineage>
        <taxon>Eukaryota</taxon>
        <taxon>Metazoa</taxon>
        <taxon>Ecdysozoa</taxon>
        <taxon>Arthropoda</taxon>
        <taxon>Crustacea</taxon>
        <taxon>Multicrustacea</taxon>
        <taxon>Malacostraca</taxon>
        <taxon>Eumalacostraca</taxon>
        <taxon>Eucarida</taxon>
        <taxon>Decapoda</taxon>
        <taxon>Pleocyemata</taxon>
        <taxon>Anomura</taxon>
        <taxon>Galatheoidea</taxon>
        <taxon>Porcellanidae</taxon>
        <taxon>Petrolisthes</taxon>
    </lineage>
</organism>
<dbReference type="AlphaFoldDB" id="A0AAE1P2W9"/>
<dbReference type="EMBL" id="JAWZYT010003047">
    <property type="protein sequence ID" value="KAK4300473.1"/>
    <property type="molecule type" value="Genomic_DNA"/>
</dbReference>
<proteinExistence type="predicted"/>
<comment type="caution">
    <text evidence="1">The sequence shown here is derived from an EMBL/GenBank/DDBJ whole genome shotgun (WGS) entry which is preliminary data.</text>
</comment>
<keyword evidence="2" id="KW-1185">Reference proteome</keyword>
<evidence type="ECO:0000313" key="1">
    <source>
        <dbReference type="EMBL" id="KAK4300473.1"/>
    </source>
</evidence>
<reference evidence="1" key="1">
    <citation type="submission" date="2023-11" db="EMBL/GenBank/DDBJ databases">
        <title>Genome assemblies of two species of porcelain crab, Petrolisthes cinctipes and Petrolisthes manimaculis (Anomura: Porcellanidae).</title>
        <authorList>
            <person name="Angst P."/>
        </authorList>
    </citation>
    <scope>NUCLEOTIDE SEQUENCE</scope>
    <source>
        <strain evidence="1">PB745_02</strain>
        <tissue evidence="1">Gill</tissue>
    </source>
</reference>
<name>A0AAE1P2W9_9EUCA</name>
<accession>A0AAE1P2W9</accession>
<gene>
    <name evidence="1" type="ORF">Pmani_027324</name>
</gene>
<dbReference type="Proteomes" id="UP001292094">
    <property type="component" value="Unassembled WGS sequence"/>
</dbReference>